<dbReference type="SUPFAM" id="SSF52540">
    <property type="entry name" value="P-loop containing nucleoside triphosphate hydrolases"/>
    <property type="match status" value="1"/>
</dbReference>
<proteinExistence type="inferred from homology"/>
<comment type="similarity">
    <text evidence="5">Belongs to the adenylate kinase family.</text>
</comment>
<keyword evidence="1 5" id="KW-0808">Transferase</keyword>
<dbReference type="GO" id="GO:0005737">
    <property type="term" value="C:cytoplasm"/>
    <property type="evidence" value="ECO:0007669"/>
    <property type="project" value="UniProtKB-SubCell"/>
</dbReference>
<name>A0A951UBR1_9CYAN</name>
<accession>A0A951UBR1</accession>
<dbReference type="GO" id="GO:0005524">
    <property type="term" value="F:ATP binding"/>
    <property type="evidence" value="ECO:0007669"/>
    <property type="project" value="UniProtKB-KW"/>
</dbReference>
<dbReference type="InterPro" id="IPR000850">
    <property type="entry name" value="Adenylat/UMP-CMP_kin"/>
</dbReference>
<evidence type="ECO:0000313" key="8">
    <source>
        <dbReference type="Proteomes" id="UP000753908"/>
    </source>
</evidence>
<comment type="subcellular location">
    <subcellularLocation>
        <location evidence="6">Cytoplasm</location>
    </subcellularLocation>
</comment>
<evidence type="ECO:0000256" key="1">
    <source>
        <dbReference type="ARBA" id="ARBA00022679"/>
    </source>
</evidence>
<dbReference type="AlphaFoldDB" id="A0A951UBR1"/>
<dbReference type="Pfam" id="PF00406">
    <property type="entry name" value="ADK"/>
    <property type="match status" value="1"/>
</dbReference>
<evidence type="ECO:0000256" key="2">
    <source>
        <dbReference type="ARBA" id="ARBA00022727"/>
    </source>
</evidence>
<dbReference type="GO" id="GO:0004017">
    <property type="term" value="F:AMP kinase activity"/>
    <property type="evidence" value="ECO:0007669"/>
    <property type="project" value="UniProtKB-EC"/>
</dbReference>
<keyword evidence="2" id="KW-0545">Nucleotide biosynthesis</keyword>
<reference evidence="7" key="1">
    <citation type="submission" date="2021-05" db="EMBL/GenBank/DDBJ databases">
        <authorList>
            <person name="Pietrasiak N."/>
            <person name="Ward R."/>
            <person name="Stajich J.E."/>
            <person name="Kurbessoian T."/>
        </authorList>
    </citation>
    <scope>NUCLEOTIDE SEQUENCE</scope>
    <source>
        <strain evidence="7">CPER-KK1</strain>
    </source>
</reference>
<reference evidence="7" key="2">
    <citation type="journal article" date="2022" name="Microbiol. Resour. Announc.">
        <title>Metagenome Sequencing to Explore Phylogenomics of Terrestrial Cyanobacteria.</title>
        <authorList>
            <person name="Ward R.D."/>
            <person name="Stajich J.E."/>
            <person name="Johansen J.R."/>
            <person name="Huntemann M."/>
            <person name="Clum A."/>
            <person name="Foster B."/>
            <person name="Foster B."/>
            <person name="Roux S."/>
            <person name="Palaniappan K."/>
            <person name="Varghese N."/>
            <person name="Mukherjee S."/>
            <person name="Reddy T.B.K."/>
            <person name="Daum C."/>
            <person name="Copeland A."/>
            <person name="Chen I.A."/>
            <person name="Ivanova N.N."/>
            <person name="Kyrpides N.C."/>
            <person name="Shapiro N."/>
            <person name="Eloe-Fadrosh E.A."/>
            <person name="Pietrasiak N."/>
        </authorList>
    </citation>
    <scope>NUCLEOTIDE SEQUENCE</scope>
    <source>
        <strain evidence="7">CPER-KK1</strain>
    </source>
</reference>
<dbReference type="PRINTS" id="PR00094">
    <property type="entry name" value="ADENYLTKNASE"/>
</dbReference>
<evidence type="ECO:0000256" key="3">
    <source>
        <dbReference type="ARBA" id="ARBA00022741"/>
    </source>
</evidence>
<dbReference type="Gene3D" id="3.40.50.300">
    <property type="entry name" value="P-loop containing nucleotide triphosphate hydrolases"/>
    <property type="match status" value="1"/>
</dbReference>
<comment type="subunit">
    <text evidence="6">Monomer.</text>
</comment>
<organism evidence="7 8">
    <name type="scientific">Symplocastrum torsivum CPER-KK1</name>
    <dbReference type="NCBI Taxonomy" id="450513"/>
    <lineage>
        <taxon>Bacteria</taxon>
        <taxon>Bacillati</taxon>
        <taxon>Cyanobacteriota</taxon>
        <taxon>Cyanophyceae</taxon>
        <taxon>Oscillatoriophycideae</taxon>
        <taxon>Oscillatoriales</taxon>
        <taxon>Microcoleaceae</taxon>
        <taxon>Symplocastrum</taxon>
    </lineage>
</organism>
<keyword evidence="3 6" id="KW-0547">Nucleotide-binding</keyword>
<evidence type="ECO:0000256" key="4">
    <source>
        <dbReference type="ARBA" id="ARBA00022777"/>
    </source>
</evidence>
<dbReference type="PANTHER" id="PTHR23359">
    <property type="entry name" value="NUCLEOTIDE KINASE"/>
    <property type="match status" value="1"/>
</dbReference>
<evidence type="ECO:0000313" key="7">
    <source>
        <dbReference type="EMBL" id="MBW4545926.1"/>
    </source>
</evidence>
<comment type="caution">
    <text evidence="7">The sequence shown here is derived from an EMBL/GenBank/DDBJ whole genome shotgun (WGS) entry which is preliminary data.</text>
</comment>
<dbReference type="CDD" id="cd01428">
    <property type="entry name" value="ADK"/>
    <property type="match status" value="1"/>
</dbReference>
<dbReference type="EMBL" id="JAHHIF010000019">
    <property type="protein sequence ID" value="MBW4545926.1"/>
    <property type="molecule type" value="Genomic_DNA"/>
</dbReference>
<dbReference type="EC" id="2.7.4.3" evidence="6"/>
<protein>
    <recommendedName>
        <fullName evidence="6">Adenylate kinase</fullName>
        <ecNumber evidence="6">2.7.4.3</ecNumber>
    </recommendedName>
</protein>
<keyword evidence="4 5" id="KW-0418">Kinase</keyword>
<keyword evidence="6" id="KW-0067">ATP-binding</keyword>
<dbReference type="InterPro" id="IPR033690">
    <property type="entry name" value="Adenylat_kinase_CS"/>
</dbReference>
<evidence type="ECO:0000256" key="6">
    <source>
        <dbReference type="RuleBase" id="RU003331"/>
    </source>
</evidence>
<dbReference type="InterPro" id="IPR027417">
    <property type="entry name" value="P-loop_NTPase"/>
</dbReference>
<evidence type="ECO:0000256" key="5">
    <source>
        <dbReference type="RuleBase" id="RU003330"/>
    </source>
</evidence>
<comment type="catalytic activity">
    <reaction evidence="6">
        <text>AMP + ATP = 2 ADP</text>
        <dbReference type="Rhea" id="RHEA:12973"/>
        <dbReference type="ChEBI" id="CHEBI:30616"/>
        <dbReference type="ChEBI" id="CHEBI:456215"/>
        <dbReference type="ChEBI" id="CHEBI:456216"/>
        <dbReference type="EC" id="2.7.4.3"/>
    </reaction>
</comment>
<dbReference type="PROSITE" id="PS00113">
    <property type="entry name" value="ADENYLATE_KINASE"/>
    <property type="match status" value="1"/>
</dbReference>
<dbReference type="Proteomes" id="UP000753908">
    <property type="component" value="Unassembled WGS sequence"/>
</dbReference>
<sequence>MFSSKKAALFVLGLPGSGKSSLVKSLSAQTNFTQVSIGCLLRKLLEENQNNENTKVAKEVILKGTSTPYSLVVSLIKEELAGKSLKNIVFDGYPRDAVQLTNLENLLSELDFSYQTITGVWLDACETLIKERLQKRVICSSCGNPSENNSSVCSMCGGSLIQRLDDTQIQSIRSRISWFNSNVKPVIQSFESNYSLLRIPASHNKEFILNKVLTYLKENRV</sequence>
<gene>
    <name evidence="7" type="ORF">KME25_15980</name>
</gene>